<evidence type="ECO:0000256" key="1">
    <source>
        <dbReference type="SAM" id="MobiDB-lite"/>
    </source>
</evidence>
<protein>
    <submittedName>
        <fullName evidence="2">Uncharacterized protein</fullName>
    </submittedName>
</protein>
<dbReference type="Proteomes" id="UP000075882">
    <property type="component" value="Unassembled WGS sequence"/>
</dbReference>
<feature type="compositionally biased region" description="Polar residues" evidence="1">
    <location>
        <begin position="35"/>
        <end position="44"/>
    </location>
</feature>
<feature type="region of interest" description="Disordered" evidence="1">
    <location>
        <begin position="1"/>
        <end position="54"/>
    </location>
</feature>
<reference evidence="2" key="1">
    <citation type="submission" date="2022-08" db="UniProtKB">
        <authorList>
            <consortium name="EnsemblMetazoa"/>
        </authorList>
    </citation>
    <scope>IDENTIFICATION</scope>
</reference>
<sequence length="110" mass="12159">MADDLPELREGRAFDSDAKSPSHLTIGIETLQPKVGSQSDSTKAQGDRHREKRTEYDDEWLKMTGAFVCSSTSTITPWLTCDTSISIPSRFISHSTFRPQPVTLRSVASG</sequence>
<feature type="compositionally biased region" description="Basic and acidic residues" evidence="1">
    <location>
        <begin position="45"/>
        <end position="54"/>
    </location>
</feature>
<accession>A0A8W7Q097</accession>
<dbReference type="EnsemblMetazoa" id="ACOM041106-RA">
    <property type="protein sequence ID" value="ACOM041106-PA.1"/>
    <property type="gene ID" value="ACOM041106"/>
</dbReference>
<organism evidence="2">
    <name type="scientific">Anopheles coluzzii</name>
    <name type="common">African malaria mosquito</name>
    <dbReference type="NCBI Taxonomy" id="1518534"/>
    <lineage>
        <taxon>Eukaryota</taxon>
        <taxon>Metazoa</taxon>
        <taxon>Ecdysozoa</taxon>
        <taxon>Arthropoda</taxon>
        <taxon>Hexapoda</taxon>
        <taxon>Insecta</taxon>
        <taxon>Pterygota</taxon>
        <taxon>Neoptera</taxon>
        <taxon>Endopterygota</taxon>
        <taxon>Diptera</taxon>
        <taxon>Nematocera</taxon>
        <taxon>Culicoidea</taxon>
        <taxon>Culicidae</taxon>
        <taxon>Anophelinae</taxon>
        <taxon>Anopheles</taxon>
    </lineage>
</organism>
<name>A0A8W7Q097_ANOCL</name>
<proteinExistence type="predicted"/>
<evidence type="ECO:0000313" key="2">
    <source>
        <dbReference type="EnsemblMetazoa" id="ACOM041106-PA.1"/>
    </source>
</evidence>
<dbReference type="AlphaFoldDB" id="A0A8W7Q097"/>
<feature type="compositionally biased region" description="Basic and acidic residues" evidence="1">
    <location>
        <begin position="1"/>
        <end position="20"/>
    </location>
</feature>